<dbReference type="AlphaFoldDB" id="A0A5R9FN75"/>
<keyword evidence="3" id="KW-1185">Reference proteome</keyword>
<protein>
    <submittedName>
        <fullName evidence="2">Uncharacterized protein</fullName>
    </submittedName>
</protein>
<feature type="transmembrane region" description="Helical" evidence="1">
    <location>
        <begin position="85"/>
        <end position="105"/>
    </location>
</feature>
<feature type="transmembrane region" description="Helical" evidence="1">
    <location>
        <begin position="43"/>
        <end position="65"/>
    </location>
</feature>
<keyword evidence="1" id="KW-0812">Transmembrane</keyword>
<reference evidence="2 3" key="1">
    <citation type="submission" date="2019-05" db="EMBL/GenBank/DDBJ databases">
        <title>Streptomyces sp. NEAU-C151, a novel actinomycete isolated from soil.</title>
        <authorList>
            <person name="Han L."/>
            <person name="Jiang H."/>
        </authorList>
    </citation>
    <scope>NUCLEOTIDE SEQUENCE [LARGE SCALE GENOMIC DNA]</scope>
    <source>
        <strain evidence="2 3">NEAU-C151</strain>
    </source>
</reference>
<evidence type="ECO:0000313" key="2">
    <source>
        <dbReference type="EMBL" id="TLS41994.1"/>
    </source>
</evidence>
<dbReference type="EMBL" id="VBZC01000047">
    <property type="protein sequence ID" value="TLS41994.1"/>
    <property type="molecule type" value="Genomic_DNA"/>
</dbReference>
<evidence type="ECO:0000256" key="1">
    <source>
        <dbReference type="SAM" id="Phobius"/>
    </source>
</evidence>
<dbReference type="Proteomes" id="UP000305906">
    <property type="component" value="Unassembled WGS sequence"/>
</dbReference>
<feature type="transmembrane region" description="Helical" evidence="1">
    <location>
        <begin position="169"/>
        <end position="189"/>
    </location>
</feature>
<organism evidence="2 3">
    <name type="scientific">Streptomyces montanus</name>
    <dbReference type="NCBI Taxonomy" id="2580423"/>
    <lineage>
        <taxon>Bacteria</taxon>
        <taxon>Bacillati</taxon>
        <taxon>Actinomycetota</taxon>
        <taxon>Actinomycetes</taxon>
        <taxon>Kitasatosporales</taxon>
        <taxon>Streptomycetaceae</taxon>
        <taxon>Streptomyces</taxon>
    </lineage>
</organism>
<comment type="caution">
    <text evidence="2">The sequence shown here is derived from an EMBL/GenBank/DDBJ whole genome shotgun (WGS) entry which is preliminary data.</text>
</comment>
<feature type="transmembrane region" description="Helical" evidence="1">
    <location>
        <begin position="117"/>
        <end position="140"/>
    </location>
</feature>
<name>A0A5R9FN75_9ACTN</name>
<proteinExistence type="predicted"/>
<keyword evidence="1" id="KW-0472">Membrane</keyword>
<accession>A0A5R9FN75</accession>
<keyword evidence="1" id="KW-1133">Transmembrane helix</keyword>
<dbReference type="RefSeq" id="WP_138048931.1">
    <property type="nucleotide sequence ID" value="NZ_VBZC01000047.1"/>
</dbReference>
<gene>
    <name evidence="2" type="ORF">FE633_33515</name>
</gene>
<sequence length="207" mass="22338">MSGSAKPKRRRAAGAALRYEHARGRPARPRTPRRLGDILRGTARGVAILVGFTAVAVVFVLGPIAWAGELWREVAPGWPGEGYGFAVTVGAVLPVALVLMMRALWRMGAHWRRHRARALLFAGAALPGAAVAVMAVAVAMQSLRPKRSHRHGYCSSVGEYCWISTHYPYVWLVGLAGTVLSTLLLISLYQVCEKRYGGKTPAEPSAA</sequence>
<evidence type="ECO:0000313" key="3">
    <source>
        <dbReference type="Proteomes" id="UP000305906"/>
    </source>
</evidence>